<comment type="subcellular location">
    <subcellularLocation>
        <location evidence="1 11">Cell outer membrane</location>
        <topology evidence="1 11">Multi-pass membrane protein</topology>
    </subcellularLocation>
</comment>
<keyword evidence="2 11" id="KW-0813">Transport</keyword>
<sequence>METSAREMEEGGDIIVTARRREESAQKVPISLTALSGDQVAPPGVVGLTQVAQLAPSLQLTATNARQTNINIRGLGATPAFASLGLEYGVGVYVDQVYLSRPSQMAFDLYDLERVEVLRGPQGTLFGKNTTAG</sequence>
<dbReference type="EMBL" id="JAVRHS010000008">
    <property type="protein sequence ID" value="MDT0576601.1"/>
    <property type="molecule type" value="Genomic_DNA"/>
</dbReference>
<evidence type="ECO:0000256" key="4">
    <source>
        <dbReference type="ARBA" id="ARBA00022496"/>
    </source>
</evidence>
<evidence type="ECO:0000256" key="9">
    <source>
        <dbReference type="ARBA" id="ARBA00023136"/>
    </source>
</evidence>
<evidence type="ECO:0000259" key="12">
    <source>
        <dbReference type="Pfam" id="PF07715"/>
    </source>
</evidence>
<keyword evidence="8" id="KW-0798">TonB box</keyword>
<evidence type="ECO:0000256" key="5">
    <source>
        <dbReference type="ARBA" id="ARBA00022692"/>
    </source>
</evidence>
<protein>
    <submittedName>
        <fullName evidence="13">Plug domain-containing protein</fullName>
    </submittedName>
</protein>
<dbReference type="SUPFAM" id="SSF56935">
    <property type="entry name" value="Porins"/>
    <property type="match status" value="1"/>
</dbReference>
<keyword evidence="5 11" id="KW-0812">Transmembrane</keyword>
<dbReference type="PANTHER" id="PTHR32552:SF81">
    <property type="entry name" value="TONB-DEPENDENT OUTER MEMBRANE RECEPTOR"/>
    <property type="match status" value="1"/>
</dbReference>
<feature type="non-terminal residue" evidence="13">
    <location>
        <position position="133"/>
    </location>
</feature>
<reference evidence="13 14" key="1">
    <citation type="submission" date="2023-09" db="EMBL/GenBank/DDBJ databases">
        <authorList>
            <person name="Rey-Velasco X."/>
        </authorList>
    </citation>
    <scope>NUCLEOTIDE SEQUENCE [LARGE SCALE GENOMIC DNA]</scope>
    <source>
        <strain evidence="13 14">F390</strain>
    </source>
</reference>
<name>A0ABU2ZJP6_9SPHN</name>
<evidence type="ECO:0000256" key="10">
    <source>
        <dbReference type="ARBA" id="ARBA00023237"/>
    </source>
</evidence>
<dbReference type="PANTHER" id="PTHR32552">
    <property type="entry name" value="FERRICHROME IRON RECEPTOR-RELATED"/>
    <property type="match status" value="1"/>
</dbReference>
<evidence type="ECO:0000313" key="14">
    <source>
        <dbReference type="Proteomes" id="UP001259803"/>
    </source>
</evidence>
<keyword evidence="3 11" id="KW-1134">Transmembrane beta strand</keyword>
<evidence type="ECO:0000256" key="2">
    <source>
        <dbReference type="ARBA" id="ARBA00022448"/>
    </source>
</evidence>
<dbReference type="Gene3D" id="2.40.170.20">
    <property type="entry name" value="TonB-dependent receptor, beta-barrel domain"/>
    <property type="match status" value="1"/>
</dbReference>
<evidence type="ECO:0000256" key="6">
    <source>
        <dbReference type="ARBA" id="ARBA00023004"/>
    </source>
</evidence>
<proteinExistence type="inferred from homology"/>
<gene>
    <name evidence="13" type="ORF">RM533_10450</name>
</gene>
<keyword evidence="6" id="KW-0408">Iron</keyword>
<feature type="domain" description="TonB-dependent receptor plug" evidence="12">
    <location>
        <begin position="25"/>
        <end position="133"/>
    </location>
</feature>
<dbReference type="Proteomes" id="UP001259803">
    <property type="component" value="Unassembled WGS sequence"/>
</dbReference>
<comment type="similarity">
    <text evidence="11">Belongs to the TonB-dependent receptor family.</text>
</comment>
<evidence type="ECO:0000256" key="3">
    <source>
        <dbReference type="ARBA" id="ARBA00022452"/>
    </source>
</evidence>
<dbReference type="Pfam" id="PF07715">
    <property type="entry name" value="Plug"/>
    <property type="match status" value="1"/>
</dbReference>
<evidence type="ECO:0000256" key="11">
    <source>
        <dbReference type="PROSITE-ProRule" id="PRU01360"/>
    </source>
</evidence>
<keyword evidence="4" id="KW-0410">Iron transport</keyword>
<comment type="caution">
    <text evidence="13">The sequence shown here is derived from an EMBL/GenBank/DDBJ whole genome shotgun (WGS) entry which is preliminary data.</text>
</comment>
<dbReference type="RefSeq" id="WP_311341169.1">
    <property type="nucleotide sequence ID" value="NZ_JAVRHS010000008.1"/>
</dbReference>
<evidence type="ECO:0000256" key="8">
    <source>
        <dbReference type="ARBA" id="ARBA00023077"/>
    </source>
</evidence>
<keyword evidence="7" id="KW-0406">Ion transport</keyword>
<evidence type="ECO:0000256" key="1">
    <source>
        <dbReference type="ARBA" id="ARBA00004571"/>
    </source>
</evidence>
<dbReference type="InterPro" id="IPR012910">
    <property type="entry name" value="Plug_dom"/>
</dbReference>
<dbReference type="InterPro" id="IPR039426">
    <property type="entry name" value="TonB-dep_rcpt-like"/>
</dbReference>
<keyword evidence="14" id="KW-1185">Reference proteome</keyword>
<dbReference type="InterPro" id="IPR036942">
    <property type="entry name" value="Beta-barrel_TonB_sf"/>
</dbReference>
<organism evidence="13 14">
    <name type="scientific">Croceicoccus esteveae</name>
    <dbReference type="NCBI Taxonomy" id="3075597"/>
    <lineage>
        <taxon>Bacteria</taxon>
        <taxon>Pseudomonadati</taxon>
        <taxon>Pseudomonadota</taxon>
        <taxon>Alphaproteobacteria</taxon>
        <taxon>Sphingomonadales</taxon>
        <taxon>Erythrobacteraceae</taxon>
        <taxon>Croceicoccus</taxon>
    </lineage>
</organism>
<accession>A0ABU2ZJP6</accession>
<dbReference type="PROSITE" id="PS52016">
    <property type="entry name" value="TONB_DEPENDENT_REC_3"/>
    <property type="match status" value="1"/>
</dbReference>
<evidence type="ECO:0000256" key="7">
    <source>
        <dbReference type="ARBA" id="ARBA00023065"/>
    </source>
</evidence>
<evidence type="ECO:0000313" key="13">
    <source>
        <dbReference type="EMBL" id="MDT0576601.1"/>
    </source>
</evidence>
<keyword evidence="10 11" id="KW-0998">Cell outer membrane</keyword>
<keyword evidence="9 11" id="KW-0472">Membrane</keyword>